<name>A0ABT5BE82_9BACT</name>
<comment type="caution">
    <text evidence="1">The sequence shown here is derived from an EMBL/GenBank/DDBJ whole genome shotgun (WGS) entry which is preliminary data.</text>
</comment>
<organism evidence="1 2">
    <name type="scientific">Nannocystis radixulma</name>
    <dbReference type="NCBI Taxonomy" id="2995305"/>
    <lineage>
        <taxon>Bacteria</taxon>
        <taxon>Pseudomonadati</taxon>
        <taxon>Myxococcota</taxon>
        <taxon>Polyangia</taxon>
        <taxon>Nannocystales</taxon>
        <taxon>Nannocystaceae</taxon>
        <taxon>Nannocystis</taxon>
    </lineage>
</organism>
<dbReference type="EMBL" id="JAQNDN010000019">
    <property type="protein sequence ID" value="MDC0672372.1"/>
    <property type="molecule type" value="Genomic_DNA"/>
</dbReference>
<gene>
    <name evidence="1" type="ORF">POL58_31780</name>
</gene>
<protein>
    <submittedName>
        <fullName evidence="1">Uncharacterized protein</fullName>
    </submittedName>
</protein>
<dbReference type="RefSeq" id="WP_272003992.1">
    <property type="nucleotide sequence ID" value="NZ_JAQNDN010000019.1"/>
</dbReference>
<evidence type="ECO:0000313" key="1">
    <source>
        <dbReference type="EMBL" id="MDC0672372.1"/>
    </source>
</evidence>
<reference evidence="1 2" key="1">
    <citation type="submission" date="2022-11" db="EMBL/GenBank/DDBJ databases">
        <title>Minimal conservation of predation-associated metabolite biosynthetic gene clusters underscores biosynthetic potential of Myxococcota including descriptions for ten novel species: Archangium lansinium sp. nov., Myxococcus landrumus sp. nov., Nannocystis bai.</title>
        <authorList>
            <person name="Ahearne A."/>
            <person name="Stevens C."/>
            <person name="Dowd S."/>
        </authorList>
    </citation>
    <scope>NUCLEOTIDE SEQUENCE [LARGE SCALE GENOMIC DNA]</scope>
    <source>
        <strain evidence="1 2">NCELM</strain>
    </source>
</reference>
<sequence>MPASFLEIYNGYWVSCADRRPRNFLWENTMVADDFGELFVAQTMGAGRGRVTVKLSFEGLVSDAPGEGVWIYDRERWFWRMTFKDEAGKEYVLITFKEPRGPLPASTYRTSAFGVLYDETSIVGFVRWRVTYKEVSRLFKTIRPFESELKNRLLRTLVLYPALLLNGTVYSVLTWSSQLVRAMFTYGFTLYGGEITSDLADSDYVMPYPHELGLSNDCWVPSNRHWREPV</sequence>
<dbReference type="Proteomes" id="UP001217838">
    <property type="component" value="Unassembled WGS sequence"/>
</dbReference>
<evidence type="ECO:0000313" key="2">
    <source>
        <dbReference type="Proteomes" id="UP001217838"/>
    </source>
</evidence>
<keyword evidence="2" id="KW-1185">Reference proteome</keyword>
<accession>A0ABT5BE82</accession>
<proteinExistence type="predicted"/>